<evidence type="ECO:0000313" key="4">
    <source>
        <dbReference type="Proteomes" id="UP001209486"/>
    </source>
</evidence>
<reference evidence="1 4" key="1">
    <citation type="submission" date="2019-08" db="EMBL/GenBank/DDBJ databases">
        <title>Comparison of rpoB and gyrB Sequences from Mobiluncus Species and Development of a Multiplex PCR Method for Clinical Detection of Mobiluncus curtisii and Mobiluncus mulieris.</title>
        <authorList>
            <person name="Yang L."/>
            <person name="Shen Y."/>
            <person name="Xu G."/>
            <person name="Shu L.-B."/>
            <person name="Hu J."/>
            <person name="Zhang R."/>
            <person name="Wang Y."/>
            <person name="Zhou H.-W."/>
            <person name="Zhang X."/>
        </authorList>
    </citation>
    <scope>NUCLEOTIDE SEQUENCE [LARGE SCALE GENOMIC DNA]</scope>
    <source>
        <strain evidence="1 4">M26</strain>
    </source>
</reference>
<evidence type="ECO:0000313" key="3">
    <source>
        <dbReference type="Proteomes" id="UP000582487"/>
    </source>
</evidence>
<organism evidence="2 3">
    <name type="scientific">Mobiluncus mulieris</name>
    <dbReference type="NCBI Taxonomy" id="2052"/>
    <lineage>
        <taxon>Bacteria</taxon>
        <taxon>Bacillati</taxon>
        <taxon>Actinomycetota</taxon>
        <taxon>Actinomycetes</taxon>
        <taxon>Actinomycetales</taxon>
        <taxon>Actinomycetaceae</taxon>
        <taxon>Mobiluncus</taxon>
    </lineage>
</organism>
<dbReference type="RefSeq" id="WP_004016463.1">
    <property type="nucleotide sequence ID" value="NZ_CAMUNX010000004.1"/>
</dbReference>
<dbReference type="Proteomes" id="UP001209486">
    <property type="component" value="Unassembled WGS sequence"/>
</dbReference>
<gene>
    <name evidence="1" type="ORF">FYZ43_03385</name>
    <name evidence="2" type="ORF">HHJ74_04025</name>
</gene>
<proteinExistence type="predicted"/>
<dbReference type="EMBL" id="JABCUV010000003">
    <property type="protein sequence ID" value="NMW92871.1"/>
    <property type="molecule type" value="Genomic_DNA"/>
</dbReference>
<name>A0A378PKQ8_9ACTO</name>
<evidence type="ECO:0000313" key="1">
    <source>
        <dbReference type="EMBL" id="MCU9968462.1"/>
    </source>
</evidence>
<evidence type="ECO:0000313" key="2">
    <source>
        <dbReference type="EMBL" id="NMW92871.1"/>
    </source>
</evidence>
<reference evidence="2 3" key="2">
    <citation type="submission" date="2020-04" db="EMBL/GenBank/DDBJ databases">
        <title>Antimicrobial susceptibility and clonality of vaginal-derived multi-drug resistant Mobiluncus isolates in China.</title>
        <authorList>
            <person name="Zhang X."/>
        </authorList>
    </citation>
    <scope>NUCLEOTIDE SEQUENCE [LARGE SCALE GENOMIC DNA]</scope>
    <source>
        <strain evidence="2 3">7</strain>
    </source>
</reference>
<sequence length="122" mass="13241">MIAQARRELKESLQEGFPEVKVYAFPPDRLEGPAVILDTAPAVETGDTYGSFNIGFKITLIAARAGDLEIEVNSLDAMISALLATLENSEITGGSHFIAQAADGQQYLAYELTATTDYRKEQ</sequence>
<protein>
    <submittedName>
        <fullName evidence="2">Uncharacterized protein</fullName>
    </submittedName>
</protein>
<dbReference type="EMBL" id="VSZY01000003">
    <property type="protein sequence ID" value="MCU9968462.1"/>
    <property type="molecule type" value="Genomic_DNA"/>
</dbReference>
<dbReference type="Proteomes" id="UP000582487">
    <property type="component" value="Unassembled WGS sequence"/>
</dbReference>
<dbReference type="AlphaFoldDB" id="A0A378PKQ8"/>
<accession>A0A378PKQ8</accession>
<comment type="caution">
    <text evidence="2">The sequence shown here is derived from an EMBL/GenBank/DDBJ whole genome shotgun (WGS) entry which is preliminary data.</text>
</comment>